<reference evidence="18 19" key="2">
    <citation type="submission" date="2024-05" db="EMBL/GenBank/DDBJ databases">
        <authorList>
            <person name="Chen Y."/>
            <person name="Shah S."/>
            <person name="Dougan E. K."/>
            <person name="Thang M."/>
            <person name="Chan C."/>
        </authorList>
    </citation>
    <scope>NUCLEOTIDE SEQUENCE [LARGE SCALE GENOMIC DNA]</scope>
</reference>
<dbReference type="AlphaFoldDB" id="A0A9P1FXB7"/>
<sequence>MVSHMQSMQSMHSDHLPLSLDGLSEDRTATDSPASQPMRVRSGLSALGNNTQRSPASPAFSIRSGDSPRSEKAKQKGGVGSNFIKAAEIDTPVIEKTADPKALARRAKRGASISNFMVLVVLVDSFCTCRDIDARAGGGQPPDAIWILTDTCLALYCLEMIVMLSLRGWQTLKEVATQVDILIIGCGLAEKALSLFWVQQDNAITSLVRVLRLVRIFRITRLLQRTKALRELSKLVSMMATCLKALVWSFIFCFVIMTVWAMLMVEFVHPLIQELNDKHGTFEGCPQCTRATSSVMSANLLLFKTVIAGDSWGEIAVPVIERYPMTAIVFMGSLLTLVFGVLNLIVAVVVDTFAEYRQRDVIHLAEDLEVDLANDQKILQRMFERIDEDGSGLVSYEELVEGARKDPEFQSRLRVMDIDESDLRQLFDMIDSTGEGEIESSEFIAALSRWVHDSKTAPRFVKYNVLRSLQMQEELYETVHEQFEMLSSRLDYSDYALESILKGSGLFAGVSPQSSPSESRQFFTQDDAEIDQAVTRLLEAEAPEQPHRSLAPVTLATELKDLKDLKESANPNRPSVGETGALDSLDELRTTNTFEDAKVDSGFDDVAESNVGANHSASAAVAQVEHLVLRATEAALKRSLANLESTLQGLTRGMAFPSQGNAQRGRHSISMQNSMSLPMIGMNSLGSSRPPASYQRRRGSRGSKMHSAELRPMRKSVRMPVGTFSPPGASMSLGVSIQGRRASRASAGENLPSHRSSLHSEHEAR</sequence>
<protein>
    <submittedName>
        <fullName evidence="18">Voltage-dependent L-type calcium channel subunit alpha-1C</fullName>
    </submittedName>
</protein>
<keyword evidence="6 15" id="KW-0812">Transmembrane</keyword>
<organism evidence="17">
    <name type="scientific">Cladocopium goreaui</name>
    <dbReference type="NCBI Taxonomy" id="2562237"/>
    <lineage>
        <taxon>Eukaryota</taxon>
        <taxon>Sar</taxon>
        <taxon>Alveolata</taxon>
        <taxon>Dinophyceae</taxon>
        <taxon>Suessiales</taxon>
        <taxon>Symbiodiniaceae</taxon>
        <taxon>Cladocopium</taxon>
    </lineage>
</organism>
<keyword evidence="13" id="KW-0407">Ion channel</keyword>
<evidence type="ECO:0000256" key="8">
    <source>
        <dbReference type="ARBA" id="ARBA00022882"/>
    </source>
</evidence>
<dbReference type="InterPro" id="IPR002048">
    <property type="entry name" value="EF_hand_dom"/>
</dbReference>
<feature type="region of interest" description="Disordered" evidence="14">
    <location>
        <begin position="1"/>
        <end position="78"/>
    </location>
</feature>
<evidence type="ECO:0000256" key="10">
    <source>
        <dbReference type="ARBA" id="ARBA00023065"/>
    </source>
</evidence>
<keyword evidence="10" id="KW-0406">Ion transport</keyword>
<dbReference type="SMART" id="SM00054">
    <property type="entry name" value="EFh"/>
    <property type="match status" value="2"/>
</dbReference>
<feature type="compositionally biased region" description="Basic residues" evidence="14">
    <location>
        <begin position="695"/>
        <end position="704"/>
    </location>
</feature>
<dbReference type="Gene3D" id="1.10.238.10">
    <property type="entry name" value="EF-hand"/>
    <property type="match status" value="1"/>
</dbReference>
<proteinExistence type="predicted"/>
<evidence type="ECO:0000256" key="12">
    <source>
        <dbReference type="ARBA" id="ARBA00023180"/>
    </source>
</evidence>
<feature type="transmembrane region" description="Helical" evidence="15">
    <location>
        <begin position="235"/>
        <end position="263"/>
    </location>
</feature>
<evidence type="ECO:0000256" key="6">
    <source>
        <dbReference type="ARBA" id="ARBA00022692"/>
    </source>
</evidence>
<evidence type="ECO:0000313" key="17">
    <source>
        <dbReference type="EMBL" id="CAI3991596.1"/>
    </source>
</evidence>
<keyword evidence="3" id="KW-0597">Phosphoprotein</keyword>
<dbReference type="InterPro" id="IPR011992">
    <property type="entry name" value="EF-hand-dom_pair"/>
</dbReference>
<dbReference type="Pfam" id="PF13499">
    <property type="entry name" value="EF-hand_7"/>
    <property type="match status" value="1"/>
</dbReference>
<evidence type="ECO:0000259" key="16">
    <source>
        <dbReference type="PROSITE" id="PS50222"/>
    </source>
</evidence>
<evidence type="ECO:0000256" key="11">
    <source>
        <dbReference type="ARBA" id="ARBA00023136"/>
    </source>
</evidence>
<dbReference type="Gene3D" id="1.20.120.350">
    <property type="entry name" value="Voltage-gated potassium channels. Chain C"/>
    <property type="match status" value="1"/>
</dbReference>
<gene>
    <name evidence="17" type="ORF">C1SCF055_LOCUS18493</name>
</gene>
<feature type="transmembrane region" description="Helical" evidence="15">
    <location>
        <begin position="327"/>
        <end position="350"/>
    </location>
</feature>
<keyword evidence="8" id="KW-0851">Voltage-gated channel</keyword>
<dbReference type="EMBL" id="CAMXCT020001610">
    <property type="protein sequence ID" value="CAL1144971.1"/>
    <property type="molecule type" value="Genomic_DNA"/>
</dbReference>
<dbReference type="GO" id="GO:0098703">
    <property type="term" value="P:calcium ion import across plasma membrane"/>
    <property type="evidence" value="ECO:0007669"/>
    <property type="project" value="TreeGrafter"/>
</dbReference>
<dbReference type="InterPro" id="IPR027359">
    <property type="entry name" value="Volt_channel_dom_sf"/>
</dbReference>
<reference evidence="17" key="1">
    <citation type="submission" date="2022-10" db="EMBL/GenBank/DDBJ databases">
        <authorList>
            <person name="Chen Y."/>
            <person name="Dougan E. K."/>
            <person name="Chan C."/>
            <person name="Rhodes N."/>
            <person name="Thang M."/>
        </authorList>
    </citation>
    <scope>NUCLEOTIDE SEQUENCE</scope>
</reference>
<dbReference type="InterPro" id="IPR005821">
    <property type="entry name" value="Ion_trans_dom"/>
</dbReference>
<feature type="compositionally biased region" description="Low complexity" evidence="14">
    <location>
        <begin position="1"/>
        <end position="11"/>
    </location>
</feature>
<dbReference type="PANTHER" id="PTHR45628">
    <property type="entry name" value="VOLTAGE-DEPENDENT CALCIUM CHANNEL TYPE A SUBUNIT ALPHA-1"/>
    <property type="match status" value="1"/>
</dbReference>
<keyword evidence="19" id="KW-1185">Reference proteome</keyword>
<dbReference type="GO" id="GO:0008331">
    <property type="term" value="F:high voltage-gated calcium channel activity"/>
    <property type="evidence" value="ECO:0007669"/>
    <property type="project" value="TreeGrafter"/>
</dbReference>
<comment type="caution">
    <text evidence="17">The sequence shown here is derived from an EMBL/GenBank/DDBJ whole genome shotgun (WGS) entry which is preliminary data.</text>
</comment>
<evidence type="ECO:0000256" key="9">
    <source>
        <dbReference type="ARBA" id="ARBA00022989"/>
    </source>
</evidence>
<dbReference type="GO" id="GO:0005891">
    <property type="term" value="C:voltage-gated calcium channel complex"/>
    <property type="evidence" value="ECO:0007669"/>
    <property type="project" value="TreeGrafter"/>
</dbReference>
<evidence type="ECO:0000256" key="13">
    <source>
        <dbReference type="ARBA" id="ARBA00023303"/>
    </source>
</evidence>
<keyword evidence="5" id="KW-0107">Calcium channel</keyword>
<dbReference type="InterPro" id="IPR050599">
    <property type="entry name" value="VDCC_alpha-1_subunit"/>
</dbReference>
<dbReference type="EMBL" id="CAMXCT030001610">
    <property type="protein sequence ID" value="CAL4778908.1"/>
    <property type="molecule type" value="Genomic_DNA"/>
</dbReference>
<evidence type="ECO:0000313" key="18">
    <source>
        <dbReference type="EMBL" id="CAL4778908.1"/>
    </source>
</evidence>
<dbReference type="CDD" id="cd00051">
    <property type="entry name" value="EFh"/>
    <property type="match status" value="1"/>
</dbReference>
<dbReference type="PROSITE" id="PS00018">
    <property type="entry name" value="EF_HAND_1"/>
    <property type="match status" value="1"/>
</dbReference>
<evidence type="ECO:0000256" key="5">
    <source>
        <dbReference type="ARBA" id="ARBA00022673"/>
    </source>
</evidence>
<keyword evidence="7" id="KW-0106">Calcium</keyword>
<comment type="subcellular location">
    <subcellularLocation>
        <location evidence="1">Membrane</location>
        <topology evidence="1">Multi-pass membrane protein</topology>
    </subcellularLocation>
</comment>
<evidence type="ECO:0000256" key="3">
    <source>
        <dbReference type="ARBA" id="ARBA00022553"/>
    </source>
</evidence>
<name>A0A9P1FXB7_9DINO</name>
<feature type="domain" description="EF-hand" evidence="16">
    <location>
        <begin position="418"/>
        <end position="453"/>
    </location>
</feature>
<dbReference type="Proteomes" id="UP001152797">
    <property type="component" value="Unassembled WGS sequence"/>
</dbReference>
<dbReference type="PANTHER" id="PTHR45628:SF7">
    <property type="entry name" value="VOLTAGE-DEPENDENT CALCIUM CHANNEL TYPE A SUBUNIT ALPHA-1"/>
    <property type="match status" value="1"/>
</dbReference>
<evidence type="ECO:0000256" key="14">
    <source>
        <dbReference type="SAM" id="MobiDB-lite"/>
    </source>
</evidence>
<dbReference type="Gene3D" id="1.10.287.70">
    <property type="match status" value="1"/>
</dbReference>
<keyword evidence="4" id="KW-0109">Calcium transport</keyword>
<keyword evidence="9 15" id="KW-1133">Transmembrane helix</keyword>
<dbReference type="EMBL" id="CAMXCT010001610">
    <property type="protein sequence ID" value="CAI3991596.1"/>
    <property type="molecule type" value="Genomic_DNA"/>
</dbReference>
<evidence type="ECO:0000256" key="15">
    <source>
        <dbReference type="SAM" id="Phobius"/>
    </source>
</evidence>
<dbReference type="SUPFAM" id="SSF47473">
    <property type="entry name" value="EF-hand"/>
    <property type="match status" value="1"/>
</dbReference>
<feature type="domain" description="EF-hand" evidence="16">
    <location>
        <begin position="374"/>
        <end position="409"/>
    </location>
</feature>
<keyword evidence="12" id="KW-0325">Glycoprotein</keyword>
<evidence type="ECO:0000256" key="4">
    <source>
        <dbReference type="ARBA" id="ARBA00022568"/>
    </source>
</evidence>
<dbReference type="PROSITE" id="PS50222">
    <property type="entry name" value="EF_HAND_2"/>
    <property type="match status" value="2"/>
</dbReference>
<keyword evidence="2" id="KW-0813">Transport</keyword>
<feature type="region of interest" description="Disordered" evidence="14">
    <location>
        <begin position="685"/>
        <end position="765"/>
    </location>
</feature>
<evidence type="ECO:0000256" key="7">
    <source>
        <dbReference type="ARBA" id="ARBA00022837"/>
    </source>
</evidence>
<accession>A0A9P1FXB7</accession>
<dbReference type="Pfam" id="PF00520">
    <property type="entry name" value="Ion_trans"/>
    <property type="match status" value="1"/>
</dbReference>
<evidence type="ECO:0000256" key="2">
    <source>
        <dbReference type="ARBA" id="ARBA00022448"/>
    </source>
</evidence>
<keyword evidence="11 15" id="KW-0472">Membrane</keyword>
<dbReference type="GO" id="GO:0005509">
    <property type="term" value="F:calcium ion binding"/>
    <property type="evidence" value="ECO:0007669"/>
    <property type="project" value="InterPro"/>
</dbReference>
<evidence type="ECO:0000256" key="1">
    <source>
        <dbReference type="ARBA" id="ARBA00004141"/>
    </source>
</evidence>
<dbReference type="InterPro" id="IPR018247">
    <property type="entry name" value="EF_Hand_1_Ca_BS"/>
</dbReference>
<evidence type="ECO:0000313" key="19">
    <source>
        <dbReference type="Proteomes" id="UP001152797"/>
    </source>
</evidence>
<dbReference type="SUPFAM" id="SSF81324">
    <property type="entry name" value="Voltage-gated potassium channels"/>
    <property type="match status" value="1"/>
</dbReference>